<dbReference type="InParanoid" id="D3AZ37"/>
<accession>D3AZ37</accession>
<protein>
    <submittedName>
        <fullName evidence="1">Uncharacterized protein</fullName>
    </submittedName>
</protein>
<keyword evidence="2" id="KW-1185">Reference proteome</keyword>
<name>D3AZ37_HETP5</name>
<dbReference type="GeneID" id="31356906"/>
<dbReference type="RefSeq" id="XP_020437701.1">
    <property type="nucleotide sequence ID" value="XM_020572386.1"/>
</dbReference>
<dbReference type="Proteomes" id="UP000001396">
    <property type="component" value="Unassembled WGS sequence"/>
</dbReference>
<reference evidence="1 2" key="1">
    <citation type="journal article" date="2011" name="Genome Res.">
        <title>Phylogeny-wide analysis of social amoeba genomes highlights ancient origins for complex intercellular communication.</title>
        <authorList>
            <person name="Heidel A.J."/>
            <person name="Lawal H.M."/>
            <person name="Felder M."/>
            <person name="Schilde C."/>
            <person name="Helps N.R."/>
            <person name="Tunggal B."/>
            <person name="Rivero F."/>
            <person name="John U."/>
            <person name="Schleicher M."/>
            <person name="Eichinger L."/>
            <person name="Platzer M."/>
            <person name="Noegel A.A."/>
            <person name="Schaap P."/>
            <person name="Gloeckner G."/>
        </authorList>
    </citation>
    <scope>NUCLEOTIDE SEQUENCE [LARGE SCALE GENOMIC DNA]</scope>
    <source>
        <strain evidence="2">ATCC 26659 / Pp 5 / PN500</strain>
    </source>
</reference>
<dbReference type="EMBL" id="ADBJ01000006">
    <property type="protein sequence ID" value="EFA85594.1"/>
    <property type="molecule type" value="Genomic_DNA"/>
</dbReference>
<gene>
    <name evidence="1" type="ORF">PPL_01377</name>
</gene>
<evidence type="ECO:0000313" key="2">
    <source>
        <dbReference type="Proteomes" id="UP000001396"/>
    </source>
</evidence>
<proteinExistence type="predicted"/>
<comment type="caution">
    <text evidence="1">The sequence shown here is derived from an EMBL/GenBank/DDBJ whole genome shotgun (WGS) entry which is preliminary data.</text>
</comment>
<organism evidence="1 2">
    <name type="scientific">Heterostelium pallidum (strain ATCC 26659 / Pp 5 / PN500)</name>
    <name type="common">Cellular slime mold</name>
    <name type="synonym">Polysphondylium pallidum</name>
    <dbReference type="NCBI Taxonomy" id="670386"/>
    <lineage>
        <taxon>Eukaryota</taxon>
        <taxon>Amoebozoa</taxon>
        <taxon>Evosea</taxon>
        <taxon>Eumycetozoa</taxon>
        <taxon>Dictyostelia</taxon>
        <taxon>Acytosteliales</taxon>
        <taxon>Acytosteliaceae</taxon>
        <taxon>Heterostelium</taxon>
    </lineage>
</organism>
<evidence type="ECO:0000313" key="1">
    <source>
        <dbReference type="EMBL" id="EFA85594.1"/>
    </source>
</evidence>
<sequence>MIRGVSVFSIVNHRCMVIVVKEFEMDFPDDVKKYGCCTLNPSGSVVTSKQTPVHQKAF</sequence>
<dbReference type="AlphaFoldDB" id="D3AZ37"/>